<keyword evidence="5" id="KW-0808">Transferase</keyword>
<organism evidence="5 6">
    <name type="scientific">Trifolium pratense</name>
    <name type="common">Red clover</name>
    <dbReference type="NCBI Taxonomy" id="57577"/>
    <lineage>
        <taxon>Eukaryota</taxon>
        <taxon>Viridiplantae</taxon>
        <taxon>Streptophyta</taxon>
        <taxon>Embryophyta</taxon>
        <taxon>Tracheophyta</taxon>
        <taxon>Spermatophyta</taxon>
        <taxon>Magnoliopsida</taxon>
        <taxon>eudicotyledons</taxon>
        <taxon>Gunneridae</taxon>
        <taxon>Pentapetalae</taxon>
        <taxon>rosids</taxon>
        <taxon>fabids</taxon>
        <taxon>Fabales</taxon>
        <taxon>Fabaceae</taxon>
        <taxon>Papilionoideae</taxon>
        <taxon>50 kb inversion clade</taxon>
        <taxon>NPAAA clade</taxon>
        <taxon>Hologalegina</taxon>
        <taxon>IRL clade</taxon>
        <taxon>Trifolieae</taxon>
        <taxon>Trifolium</taxon>
    </lineage>
</organism>
<evidence type="ECO:0000313" key="5">
    <source>
        <dbReference type="EMBL" id="PNY17412.1"/>
    </source>
</evidence>
<dbReference type="Proteomes" id="UP000236291">
    <property type="component" value="Unassembled WGS sequence"/>
</dbReference>
<evidence type="ECO:0000259" key="4">
    <source>
        <dbReference type="Pfam" id="PF00464"/>
    </source>
</evidence>
<dbReference type="STRING" id="57577.A0A2K3PQ41"/>
<dbReference type="PANTHER" id="PTHR11680:SF7">
    <property type="entry name" value="SERINE HYDROXYMETHYLTRANSFERASE 7"/>
    <property type="match status" value="1"/>
</dbReference>
<comment type="caution">
    <text evidence="5">The sequence shown here is derived from an EMBL/GenBank/DDBJ whole genome shotgun (WGS) entry which is preliminary data.</text>
</comment>
<dbReference type="EMBL" id="ASHM01009344">
    <property type="protein sequence ID" value="PNY17412.1"/>
    <property type="molecule type" value="Genomic_DNA"/>
</dbReference>
<dbReference type="GO" id="GO:0030170">
    <property type="term" value="F:pyridoxal phosphate binding"/>
    <property type="evidence" value="ECO:0007669"/>
    <property type="project" value="TreeGrafter"/>
</dbReference>
<dbReference type="AlphaFoldDB" id="A0A2K3PQ41"/>
<keyword evidence="5" id="KW-0489">Methyltransferase</keyword>
<dbReference type="InterPro" id="IPR015424">
    <property type="entry name" value="PyrdxlP-dep_Trfase"/>
</dbReference>
<dbReference type="Pfam" id="PF00464">
    <property type="entry name" value="SHMT"/>
    <property type="match status" value="1"/>
</dbReference>
<dbReference type="GO" id="GO:0019264">
    <property type="term" value="P:glycine biosynthetic process from serine"/>
    <property type="evidence" value="ECO:0007669"/>
    <property type="project" value="TreeGrafter"/>
</dbReference>
<dbReference type="ExpressionAtlas" id="A0A2K3PQ41">
    <property type="expression patterns" value="baseline"/>
</dbReference>
<dbReference type="Gene3D" id="3.90.1150.10">
    <property type="entry name" value="Aspartate Aminotransferase, domain 1"/>
    <property type="match status" value="1"/>
</dbReference>
<reference evidence="5 6" key="2">
    <citation type="journal article" date="2017" name="Front. Plant Sci.">
        <title>Gene Classification and Mining of Molecular Markers Useful in Red Clover (Trifolium pratense) Breeding.</title>
        <authorList>
            <person name="Istvanek J."/>
            <person name="Dluhosova J."/>
            <person name="Dluhos P."/>
            <person name="Patkova L."/>
            <person name="Nedelnik J."/>
            <person name="Repkova J."/>
        </authorList>
    </citation>
    <scope>NUCLEOTIDE SEQUENCE [LARGE SCALE GENOMIC DNA]</scope>
    <source>
        <strain evidence="6">cv. Tatra</strain>
        <tissue evidence="5">Young leaves</tissue>
    </source>
</reference>
<dbReference type="GO" id="GO:0032259">
    <property type="term" value="P:methylation"/>
    <property type="evidence" value="ECO:0007669"/>
    <property type="project" value="UniProtKB-KW"/>
</dbReference>
<feature type="domain" description="Serine hydroxymethyltransferase-like" evidence="4">
    <location>
        <begin position="12"/>
        <end position="63"/>
    </location>
</feature>
<dbReference type="InterPro" id="IPR039429">
    <property type="entry name" value="SHMT-like_dom"/>
</dbReference>
<proteinExistence type="predicted"/>
<evidence type="ECO:0000313" key="6">
    <source>
        <dbReference type="Proteomes" id="UP000236291"/>
    </source>
</evidence>
<dbReference type="GO" id="GO:0005739">
    <property type="term" value="C:mitochondrion"/>
    <property type="evidence" value="ECO:0007669"/>
    <property type="project" value="TreeGrafter"/>
</dbReference>
<dbReference type="SUPFAM" id="SSF53383">
    <property type="entry name" value="PLP-dependent transferases"/>
    <property type="match status" value="1"/>
</dbReference>
<sequence length="95" mass="10333">MLSLSSYHVYTDRNYEKVCEACHITLNKCAIYGSISSGGVRIGTPAMTSRGCVEDDFEAIADFLFRAAQITSIIQREHAVEQAAAAAEDIFLPTA</sequence>
<evidence type="ECO:0000256" key="1">
    <source>
        <dbReference type="ARBA" id="ARBA00001528"/>
    </source>
</evidence>
<comment type="cofactor">
    <cofactor evidence="2">
        <name>pyridoxal 5'-phosphate</name>
        <dbReference type="ChEBI" id="CHEBI:597326"/>
    </cofactor>
</comment>
<comment type="catalytic activity">
    <reaction evidence="1">
        <text>(6R)-5,10-methylene-5,6,7,8-tetrahydrofolate + glycine + H2O = (6S)-5,6,7,8-tetrahydrofolate + L-serine</text>
        <dbReference type="Rhea" id="RHEA:15481"/>
        <dbReference type="ChEBI" id="CHEBI:15377"/>
        <dbReference type="ChEBI" id="CHEBI:15636"/>
        <dbReference type="ChEBI" id="CHEBI:33384"/>
        <dbReference type="ChEBI" id="CHEBI:57305"/>
        <dbReference type="ChEBI" id="CHEBI:57453"/>
        <dbReference type="EC" id="2.1.2.1"/>
    </reaction>
</comment>
<dbReference type="InterPro" id="IPR015422">
    <property type="entry name" value="PyrdxlP-dep_Trfase_small"/>
</dbReference>
<evidence type="ECO:0000256" key="3">
    <source>
        <dbReference type="ARBA" id="ARBA00022898"/>
    </source>
</evidence>
<protein>
    <submittedName>
        <fullName evidence="5">Serine hydroxymethyltransferase 1-like protein</fullName>
    </submittedName>
</protein>
<dbReference type="PANTHER" id="PTHR11680">
    <property type="entry name" value="SERINE HYDROXYMETHYLTRANSFERASE"/>
    <property type="match status" value="1"/>
</dbReference>
<evidence type="ECO:0000256" key="2">
    <source>
        <dbReference type="ARBA" id="ARBA00001933"/>
    </source>
</evidence>
<keyword evidence="3" id="KW-0663">Pyridoxal phosphate</keyword>
<name>A0A2K3PQ41_TRIPR</name>
<dbReference type="GO" id="GO:0004372">
    <property type="term" value="F:glycine hydroxymethyltransferase activity"/>
    <property type="evidence" value="ECO:0007669"/>
    <property type="project" value="UniProtKB-EC"/>
</dbReference>
<dbReference type="InterPro" id="IPR049943">
    <property type="entry name" value="Ser_HO-MeTrfase-like"/>
</dbReference>
<accession>A0A2K3PQ41</accession>
<dbReference type="GO" id="GO:0046653">
    <property type="term" value="P:tetrahydrofolate metabolic process"/>
    <property type="evidence" value="ECO:0007669"/>
    <property type="project" value="TreeGrafter"/>
</dbReference>
<gene>
    <name evidence="5" type="ORF">L195_g014155</name>
</gene>
<dbReference type="GO" id="GO:0008168">
    <property type="term" value="F:methyltransferase activity"/>
    <property type="evidence" value="ECO:0007669"/>
    <property type="project" value="UniProtKB-KW"/>
</dbReference>
<reference evidence="5 6" key="1">
    <citation type="journal article" date="2014" name="Am. J. Bot.">
        <title>Genome assembly and annotation for red clover (Trifolium pratense; Fabaceae).</title>
        <authorList>
            <person name="Istvanek J."/>
            <person name="Jaros M."/>
            <person name="Krenek A."/>
            <person name="Repkova J."/>
        </authorList>
    </citation>
    <scope>NUCLEOTIDE SEQUENCE [LARGE SCALE GENOMIC DNA]</scope>
    <source>
        <strain evidence="6">cv. Tatra</strain>
        <tissue evidence="5">Young leaves</tissue>
    </source>
</reference>